<dbReference type="OMA" id="MNDIMIE"/>
<dbReference type="OrthoDB" id="282760at2759"/>
<organism evidence="11 12">
    <name type="scientific">Ichthyophthirius multifiliis</name>
    <name type="common">White spot disease agent</name>
    <name type="synonym">Ich</name>
    <dbReference type="NCBI Taxonomy" id="5932"/>
    <lineage>
        <taxon>Eukaryota</taxon>
        <taxon>Sar</taxon>
        <taxon>Alveolata</taxon>
        <taxon>Ciliophora</taxon>
        <taxon>Intramacronucleata</taxon>
        <taxon>Oligohymenophorea</taxon>
        <taxon>Hymenostomatida</taxon>
        <taxon>Ophryoglenina</taxon>
        <taxon>Ichthyophthirius</taxon>
    </lineage>
</organism>
<dbReference type="InterPro" id="IPR001372">
    <property type="entry name" value="Dynein_light_chain_typ-1/2"/>
</dbReference>
<proteinExistence type="inferred from homology"/>
<dbReference type="InParanoid" id="G0QZ46"/>
<evidence type="ECO:0000313" key="11">
    <source>
        <dbReference type="EMBL" id="EGR29513.1"/>
    </source>
</evidence>
<gene>
    <name evidence="11" type="ORF">IMG5_154340</name>
</gene>
<evidence type="ECO:0000256" key="3">
    <source>
        <dbReference type="ARBA" id="ARBA00022448"/>
    </source>
</evidence>
<dbReference type="GO" id="GO:0007017">
    <property type="term" value="P:microtubule-based process"/>
    <property type="evidence" value="ECO:0007669"/>
    <property type="project" value="InterPro"/>
</dbReference>
<protein>
    <recommendedName>
        <fullName evidence="10">Dynein light chain</fullName>
    </recommendedName>
</protein>
<dbReference type="GO" id="GO:0005874">
    <property type="term" value="C:microtubule"/>
    <property type="evidence" value="ECO:0007669"/>
    <property type="project" value="UniProtKB-KW"/>
</dbReference>
<name>G0QZ46_ICHMU</name>
<dbReference type="InterPro" id="IPR037177">
    <property type="entry name" value="DLC_sf"/>
</dbReference>
<evidence type="ECO:0000256" key="4">
    <source>
        <dbReference type="ARBA" id="ARBA00022490"/>
    </source>
</evidence>
<evidence type="ECO:0000256" key="6">
    <source>
        <dbReference type="ARBA" id="ARBA00022816"/>
    </source>
</evidence>
<dbReference type="PANTHER" id="PTHR11886:SF35">
    <property type="entry name" value="DYNEIN LIGHT CHAIN"/>
    <property type="match status" value="1"/>
</dbReference>
<dbReference type="GO" id="GO:0015031">
    <property type="term" value="P:protein transport"/>
    <property type="evidence" value="ECO:0007669"/>
    <property type="project" value="UniProtKB-KW"/>
</dbReference>
<dbReference type="EMBL" id="GL984137">
    <property type="protein sequence ID" value="EGR29513.1"/>
    <property type="molecule type" value="Genomic_DNA"/>
</dbReference>
<comment type="similarity">
    <text evidence="10">Belongs to the dynein light chain family.</text>
</comment>
<evidence type="ECO:0000256" key="7">
    <source>
        <dbReference type="ARBA" id="ARBA00022927"/>
    </source>
</evidence>
<evidence type="ECO:0000256" key="1">
    <source>
        <dbReference type="ARBA" id="ARBA00004123"/>
    </source>
</evidence>
<keyword evidence="12" id="KW-1185">Reference proteome</keyword>
<keyword evidence="3" id="KW-0813">Transport</keyword>
<evidence type="ECO:0000256" key="2">
    <source>
        <dbReference type="ARBA" id="ARBA00004245"/>
    </source>
</evidence>
<dbReference type="AlphaFoldDB" id="G0QZ46"/>
<dbReference type="eggNOG" id="KOG3430">
    <property type="taxonomic scope" value="Eukaryota"/>
</dbReference>
<dbReference type="SUPFAM" id="SSF54648">
    <property type="entry name" value="DLC"/>
    <property type="match status" value="1"/>
</dbReference>
<evidence type="ECO:0000256" key="5">
    <source>
        <dbReference type="ARBA" id="ARBA00022701"/>
    </source>
</evidence>
<keyword evidence="6" id="KW-0509">mRNA transport</keyword>
<keyword evidence="9" id="KW-0539">Nucleus</keyword>
<dbReference type="GO" id="GO:0005868">
    <property type="term" value="C:cytoplasmic dynein complex"/>
    <property type="evidence" value="ECO:0007669"/>
    <property type="project" value="TreeGrafter"/>
</dbReference>
<dbReference type="Pfam" id="PF01221">
    <property type="entry name" value="Dynein_light"/>
    <property type="match status" value="1"/>
</dbReference>
<dbReference type="FunFam" id="3.30.740.10:FF:000005">
    <property type="entry name" value="Dynein light chain"/>
    <property type="match status" value="1"/>
</dbReference>
<dbReference type="RefSeq" id="XP_004030749.1">
    <property type="nucleotide sequence ID" value="XM_004030701.1"/>
</dbReference>
<accession>G0QZ46</accession>
<dbReference type="GO" id="GO:0051028">
    <property type="term" value="P:mRNA transport"/>
    <property type="evidence" value="ECO:0007669"/>
    <property type="project" value="UniProtKB-KW"/>
</dbReference>
<dbReference type="PANTHER" id="PTHR11886">
    <property type="entry name" value="DYNEIN LIGHT CHAIN"/>
    <property type="match status" value="1"/>
</dbReference>
<keyword evidence="4 10" id="KW-0963">Cytoplasm</keyword>
<dbReference type="GeneID" id="14905617"/>
<keyword evidence="8 10" id="KW-0206">Cytoskeleton</keyword>
<sequence length="87" mass="10339">MNIEPQIKATDMEEDMVKRVKEISLSAIKDFKQERQIANYIKQVFDKQDGYGWNCIVGRNFGSHIVHQTKKYCFFQINELQLLLWKA</sequence>
<keyword evidence="10" id="KW-0243">Dynein</keyword>
<evidence type="ECO:0000313" key="12">
    <source>
        <dbReference type="Proteomes" id="UP000008983"/>
    </source>
</evidence>
<dbReference type="SMART" id="SM01375">
    <property type="entry name" value="Dynein_light"/>
    <property type="match status" value="1"/>
</dbReference>
<keyword evidence="5 10" id="KW-0493">Microtubule</keyword>
<evidence type="ECO:0000256" key="10">
    <source>
        <dbReference type="RuleBase" id="RU365010"/>
    </source>
</evidence>
<dbReference type="Gene3D" id="3.30.740.10">
    <property type="entry name" value="Protein Inhibitor Of Neuronal Nitric Oxide Synthase"/>
    <property type="match status" value="1"/>
</dbReference>
<keyword evidence="10" id="KW-0505">Motor protein</keyword>
<dbReference type="STRING" id="857967.G0QZ46"/>
<evidence type="ECO:0000256" key="9">
    <source>
        <dbReference type="ARBA" id="ARBA00023242"/>
    </source>
</evidence>
<reference evidence="11 12" key="1">
    <citation type="submission" date="2011-07" db="EMBL/GenBank/DDBJ databases">
        <authorList>
            <person name="Coyne R."/>
            <person name="Brami D."/>
            <person name="Johnson J."/>
            <person name="Hostetler J."/>
            <person name="Hannick L."/>
            <person name="Clark T."/>
            <person name="Cassidy-Hanley D."/>
            <person name="Inman J."/>
        </authorList>
    </citation>
    <scope>NUCLEOTIDE SEQUENCE [LARGE SCALE GENOMIC DNA]</scope>
    <source>
        <strain evidence="11 12">G5</strain>
    </source>
</reference>
<dbReference type="GO" id="GO:0045505">
    <property type="term" value="F:dynein intermediate chain binding"/>
    <property type="evidence" value="ECO:0007669"/>
    <property type="project" value="TreeGrafter"/>
</dbReference>
<dbReference type="Proteomes" id="UP000008983">
    <property type="component" value="Unassembled WGS sequence"/>
</dbReference>
<evidence type="ECO:0000256" key="8">
    <source>
        <dbReference type="ARBA" id="ARBA00023212"/>
    </source>
</evidence>
<comment type="subcellular location">
    <subcellularLocation>
        <location evidence="2 10">Cytoplasm</location>
        <location evidence="2 10">Cytoskeleton</location>
    </subcellularLocation>
    <subcellularLocation>
        <location evidence="1">Nucleus</location>
    </subcellularLocation>
</comment>
<keyword evidence="7" id="KW-0653">Protein transport</keyword>
<dbReference type="GO" id="GO:0005634">
    <property type="term" value="C:nucleus"/>
    <property type="evidence" value="ECO:0007669"/>
    <property type="project" value="UniProtKB-SubCell"/>
</dbReference>